<evidence type="ECO:0000256" key="4">
    <source>
        <dbReference type="ARBA" id="ARBA00022741"/>
    </source>
</evidence>
<dbReference type="GO" id="GO:0005524">
    <property type="term" value="F:ATP binding"/>
    <property type="evidence" value="ECO:0007669"/>
    <property type="project" value="UniProtKB-KW"/>
</dbReference>
<evidence type="ECO:0000256" key="6">
    <source>
        <dbReference type="ARBA" id="ARBA00022917"/>
    </source>
</evidence>
<evidence type="ECO:0000256" key="8">
    <source>
        <dbReference type="ARBA" id="ARBA00029936"/>
    </source>
</evidence>
<evidence type="ECO:0000259" key="9">
    <source>
        <dbReference type="Pfam" id="PF08264"/>
    </source>
</evidence>
<dbReference type="InterPro" id="IPR002303">
    <property type="entry name" value="Valyl-tRNA_ligase"/>
</dbReference>
<dbReference type="InterPro" id="IPR013155">
    <property type="entry name" value="M/V/L/I-tRNA-synth_anticd-bd"/>
</dbReference>
<evidence type="ECO:0000256" key="5">
    <source>
        <dbReference type="ARBA" id="ARBA00022840"/>
    </source>
</evidence>
<protein>
    <recommendedName>
        <fullName evidence="2">valine--tRNA ligase</fullName>
        <ecNumber evidence="2">6.1.1.9</ecNumber>
    </recommendedName>
    <alternativeName>
        <fullName evidence="8">Valyl-tRNA synthetase</fullName>
    </alternativeName>
</protein>
<keyword evidence="11" id="KW-1185">Reference proteome</keyword>
<dbReference type="InterPro" id="IPR009080">
    <property type="entry name" value="tRNAsynth_Ia_anticodon-bd"/>
</dbReference>
<name>A0A8J2S9H1_9CRUS</name>
<dbReference type="PANTHER" id="PTHR11946:SF109">
    <property type="entry name" value="VALINE--TRNA LIGASE"/>
    <property type="match status" value="1"/>
</dbReference>
<organism evidence="10 11">
    <name type="scientific">Daphnia galeata</name>
    <dbReference type="NCBI Taxonomy" id="27404"/>
    <lineage>
        <taxon>Eukaryota</taxon>
        <taxon>Metazoa</taxon>
        <taxon>Ecdysozoa</taxon>
        <taxon>Arthropoda</taxon>
        <taxon>Crustacea</taxon>
        <taxon>Branchiopoda</taxon>
        <taxon>Diplostraca</taxon>
        <taxon>Cladocera</taxon>
        <taxon>Anomopoda</taxon>
        <taxon>Daphniidae</taxon>
        <taxon>Daphnia</taxon>
    </lineage>
</organism>
<accession>A0A8J2S9H1</accession>
<dbReference type="GO" id="GO:0004832">
    <property type="term" value="F:valine-tRNA ligase activity"/>
    <property type="evidence" value="ECO:0007669"/>
    <property type="project" value="UniProtKB-EC"/>
</dbReference>
<dbReference type="EMBL" id="CAKKLH010000337">
    <property type="protein sequence ID" value="CAH0113327.1"/>
    <property type="molecule type" value="Genomic_DNA"/>
</dbReference>
<evidence type="ECO:0000313" key="10">
    <source>
        <dbReference type="EMBL" id="CAH0113327.1"/>
    </source>
</evidence>
<dbReference type="Gene3D" id="1.10.730.10">
    <property type="entry name" value="Isoleucyl-tRNA Synthetase, Domain 1"/>
    <property type="match status" value="1"/>
</dbReference>
<dbReference type="SUPFAM" id="SSF47323">
    <property type="entry name" value="Anticodon-binding domain of a subclass of class I aminoacyl-tRNA synthetases"/>
    <property type="match status" value="1"/>
</dbReference>
<keyword evidence="3" id="KW-0436">Ligase</keyword>
<proteinExistence type="inferred from homology"/>
<dbReference type="Proteomes" id="UP000789390">
    <property type="component" value="Unassembled WGS sequence"/>
</dbReference>
<gene>
    <name evidence="10" type="ORF">DGAL_LOCUS17212</name>
</gene>
<dbReference type="AlphaFoldDB" id="A0A8J2S9H1"/>
<dbReference type="Pfam" id="PF08264">
    <property type="entry name" value="Anticodon_1"/>
    <property type="match status" value="1"/>
</dbReference>
<dbReference type="GO" id="GO:0005829">
    <property type="term" value="C:cytosol"/>
    <property type="evidence" value="ECO:0007669"/>
    <property type="project" value="TreeGrafter"/>
</dbReference>
<keyword evidence="4" id="KW-0547">Nucleotide-binding</keyword>
<keyword evidence="7" id="KW-0030">Aminoacyl-tRNA synthetase</keyword>
<evidence type="ECO:0000313" key="11">
    <source>
        <dbReference type="Proteomes" id="UP000789390"/>
    </source>
</evidence>
<sequence>MDKWILSCLSTAVSACNAGFQQYDFSRATSAIYNFFLYELCDVYLEAVKPVFQGSDESAKSAARSVRIETLPPSICVAHYSTDAEFQV</sequence>
<dbReference type="OrthoDB" id="629407at2759"/>
<dbReference type="PROSITE" id="PS51257">
    <property type="entry name" value="PROKAR_LIPOPROTEIN"/>
    <property type="match status" value="1"/>
</dbReference>
<keyword evidence="6" id="KW-0648">Protein biosynthesis</keyword>
<comment type="similarity">
    <text evidence="1">Belongs to the class-I aminoacyl-tRNA synthetase family.</text>
</comment>
<dbReference type="EC" id="6.1.1.9" evidence="2"/>
<evidence type="ECO:0000256" key="1">
    <source>
        <dbReference type="ARBA" id="ARBA00005594"/>
    </source>
</evidence>
<dbReference type="PANTHER" id="PTHR11946">
    <property type="entry name" value="VALYL-TRNA SYNTHETASES"/>
    <property type="match status" value="1"/>
</dbReference>
<evidence type="ECO:0000256" key="2">
    <source>
        <dbReference type="ARBA" id="ARBA00013169"/>
    </source>
</evidence>
<reference evidence="10" key="1">
    <citation type="submission" date="2021-11" db="EMBL/GenBank/DDBJ databases">
        <authorList>
            <person name="Schell T."/>
        </authorList>
    </citation>
    <scope>NUCLEOTIDE SEQUENCE</scope>
    <source>
        <strain evidence="10">M5</strain>
    </source>
</reference>
<comment type="caution">
    <text evidence="10">The sequence shown here is derived from an EMBL/GenBank/DDBJ whole genome shotgun (WGS) entry which is preliminary data.</text>
</comment>
<keyword evidence="5" id="KW-0067">ATP-binding</keyword>
<evidence type="ECO:0000256" key="7">
    <source>
        <dbReference type="ARBA" id="ARBA00023146"/>
    </source>
</evidence>
<dbReference type="GO" id="GO:0006438">
    <property type="term" value="P:valyl-tRNA aminoacylation"/>
    <property type="evidence" value="ECO:0007669"/>
    <property type="project" value="InterPro"/>
</dbReference>
<feature type="domain" description="Methionyl/Valyl/Leucyl/Isoleucyl-tRNA synthetase anticodon-binding" evidence="9">
    <location>
        <begin position="2"/>
        <end position="67"/>
    </location>
</feature>
<evidence type="ECO:0000256" key="3">
    <source>
        <dbReference type="ARBA" id="ARBA00022598"/>
    </source>
</evidence>